<evidence type="ECO:0000313" key="2">
    <source>
        <dbReference type="EMBL" id="NMM64279.1"/>
    </source>
</evidence>
<dbReference type="RefSeq" id="WP_169298873.1">
    <property type="nucleotide sequence ID" value="NZ_JABBNI010000036.1"/>
</dbReference>
<evidence type="ECO:0008006" key="4">
    <source>
        <dbReference type="Google" id="ProtNLM"/>
    </source>
</evidence>
<name>A0A7Y0EIV1_9CLOT</name>
<protein>
    <recommendedName>
        <fullName evidence="4">Lipoprotein</fullName>
    </recommendedName>
</protein>
<keyword evidence="3" id="KW-1185">Reference proteome</keyword>
<keyword evidence="1" id="KW-0732">Signal</keyword>
<accession>A0A7Y0EIV1</accession>
<reference evidence="2 3" key="1">
    <citation type="submission" date="2020-06" db="EMBL/GenBank/DDBJ databases">
        <title>Complete Genome Sequence of Clostridium muelleri sp. nov. P21T, an Acid-Alcohol Producing Acetogen Isolated from Old Hay.</title>
        <authorList>
            <person name="Duncan K.E."/>
            <person name="Tanner R.S."/>
        </authorList>
    </citation>
    <scope>NUCLEOTIDE SEQUENCE [LARGE SCALE GENOMIC DNA]</scope>
    <source>
        <strain evidence="2 3">P21</strain>
    </source>
</reference>
<dbReference type="AlphaFoldDB" id="A0A7Y0EIV1"/>
<proteinExistence type="predicted"/>
<organism evidence="2 3">
    <name type="scientific">Clostridium muellerianum</name>
    <dbReference type="NCBI Taxonomy" id="2716538"/>
    <lineage>
        <taxon>Bacteria</taxon>
        <taxon>Bacillati</taxon>
        <taxon>Bacillota</taxon>
        <taxon>Clostridia</taxon>
        <taxon>Eubacteriales</taxon>
        <taxon>Clostridiaceae</taxon>
        <taxon>Clostridium</taxon>
    </lineage>
</organism>
<dbReference type="EMBL" id="JABBNI010000036">
    <property type="protein sequence ID" value="NMM64279.1"/>
    <property type="molecule type" value="Genomic_DNA"/>
</dbReference>
<dbReference type="Proteomes" id="UP000537131">
    <property type="component" value="Unassembled WGS sequence"/>
</dbReference>
<gene>
    <name evidence="2" type="ORF">HBE96_16770</name>
</gene>
<sequence length="264" mass="30487">MRNNKFIIVFCSFVLMICLCSCSVKTSSNNKNYKVAVESIGTDIRDEDKKLIQDEAETALKNVPKYLGINAFNEELNGKDIHVYVKADIDVSYADSRDIYLCKKMVNIKKEPVIHEMTHLLTLNDPSGNLGYKFVSEGIAQLMQELYGIKGTLLGITNKEGYSKVLNEVKNKNYYIPISNLIQNSNCYTPESYKDMDIDSKFKRKVAYLETASFFLFLNDKYGDKKIRELYHSEKGIDFDNMCKKVVKKGVIELEKEWRDYYKV</sequence>
<evidence type="ECO:0000313" key="3">
    <source>
        <dbReference type="Proteomes" id="UP000537131"/>
    </source>
</evidence>
<comment type="caution">
    <text evidence="2">The sequence shown here is derived from an EMBL/GenBank/DDBJ whole genome shotgun (WGS) entry which is preliminary data.</text>
</comment>
<evidence type="ECO:0000256" key="1">
    <source>
        <dbReference type="SAM" id="SignalP"/>
    </source>
</evidence>
<feature type="chain" id="PRO_5031498194" description="Lipoprotein" evidence="1">
    <location>
        <begin position="27"/>
        <end position="264"/>
    </location>
</feature>
<feature type="signal peptide" evidence="1">
    <location>
        <begin position="1"/>
        <end position="26"/>
    </location>
</feature>